<proteinExistence type="predicted"/>
<evidence type="ECO:0000256" key="1">
    <source>
        <dbReference type="ARBA" id="ARBA00023186"/>
    </source>
</evidence>
<dbReference type="SUPFAM" id="SSF49493">
    <property type="entry name" value="HSP40/DnaJ peptide-binding domain"/>
    <property type="match status" value="1"/>
</dbReference>
<feature type="non-terminal residue" evidence="4">
    <location>
        <position position="1"/>
    </location>
</feature>
<dbReference type="PANTHER" id="PTHR43096:SF52">
    <property type="entry name" value="DNAJ HOMOLOG 1, MITOCHONDRIAL-RELATED"/>
    <property type="match status" value="1"/>
</dbReference>
<dbReference type="InterPro" id="IPR008971">
    <property type="entry name" value="HSP40/DnaJ_pept-bd"/>
</dbReference>
<dbReference type="InterPro" id="IPR002939">
    <property type="entry name" value="DnaJ_C"/>
</dbReference>
<evidence type="ECO:0000259" key="3">
    <source>
        <dbReference type="Pfam" id="PF01556"/>
    </source>
</evidence>
<dbReference type="EMBL" id="JASJQH010001611">
    <property type="protein sequence ID" value="KAK9761039.1"/>
    <property type="molecule type" value="Genomic_DNA"/>
</dbReference>
<feature type="region of interest" description="Disordered" evidence="2">
    <location>
        <begin position="99"/>
        <end position="128"/>
    </location>
</feature>
<reference evidence="4 5" key="1">
    <citation type="submission" date="2023-04" db="EMBL/GenBank/DDBJ databases">
        <title>Genome of Basidiobolus ranarum AG-B5.</title>
        <authorList>
            <person name="Stajich J.E."/>
            <person name="Carter-House D."/>
            <person name="Gryganskyi A."/>
        </authorList>
    </citation>
    <scope>NUCLEOTIDE SEQUENCE [LARGE SCALE GENOMIC DNA]</scope>
    <source>
        <strain evidence="4 5">AG-B5</strain>
    </source>
</reference>
<dbReference type="Gene3D" id="2.60.260.20">
    <property type="entry name" value="Urease metallochaperone UreE, N-terminal domain"/>
    <property type="match status" value="1"/>
</dbReference>
<dbReference type="Proteomes" id="UP001479436">
    <property type="component" value="Unassembled WGS sequence"/>
</dbReference>
<dbReference type="Pfam" id="PF01556">
    <property type="entry name" value="DnaJ_C"/>
    <property type="match status" value="1"/>
</dbReference>
<sequence length="128" mass="14418">LFVRLRVRPSSIFRREGPDVFVDAKVPLHTAILGGSIQVPTLDGDVELKIPVGTQPEDISVLKNRGIKKLNRDSHGDQYVKLKVEIPRNITQRQRELIEEFVNDKKSQGRPFGSTSTEEPSTDDAKKE</sequence>
<feature type="domain" description="Chaperone DnaJ C-terminal" evidence="3">
    <location>
        <begin position="1"/>
        <end position="87"/>
    </location>
</feature>
<protein>
    <submittedName>
        <fullName evidence="4">Mdj1 protein</fullName>
    </submittedName>
</protein>
<evidence type="ECO:0000256" key="2">
    <source>
        <dbReference type="SAM" id="MobiDB-lite"/>
    </source>
</evidence>
<dbReference type="CDD" id="cd10747">
    <property type="entry name" value="DnaJ_C"/>
    <property type="match status" value="1"/>
</dbReference>
<name>A0ABR2WHW7_9FUNG</name>
<gene>
    <name evidence="4" type="primary">MDJ1_4</name>
    <name evidence="4" type="ORF">K7432_014374</name>
</gene>
<dbReference type="PANTHER" id="PTHR43096">
    <property type="entry name" value="DNAJ HOMOLOG 1, MITOCHONDRIAL-RELATED"/>
    <property type="match status" value="1"/>
</dbReference>
<keyword evidence="5" id="KW-1185">Reference proteome</keyword>
<accession>A0ABR2WHW7</accession>
<comment type="caution">
    <text evidence="4">The sequence shown here is derived from an EMBL/GenBank/DDBJ whole genome shotgun (WGS) entry which is preliminary data.</text>
</comment>
<evidence type="ECO:0000313" key="4">
    <source>
        <dbReference type="EMBL" id="KAK9761039.1"/>
    </source>
</evidence>
<evidence type="ECO:0000313" key="5">
    <source>
        <dbReference type="Proteomes" id="UP001479436"/>
    </source>
</evidence>
<organism evidence="4 5">
    <name type="scientific">Basidiobolus ranarum</name>
    <dbReference type="NCBI Taxonomy" id="34480"/>
    <lineage>
        <taxon>Eukaryota</taxon>
        <taxon>Fungi</taxon>
        <taxon>Fungi incertae sedis</taxon>
        <taxon>Zoopagomycota</taxon>
        <taxon>Entomophthoromycotina</taxon>
        <taxon>Basidiobolomycetes</taxon>
        <taxon>Basidiobolales</taxon>
        <taxon>Basidiobolaceae</taxon>
        <taxon>Basidiobolus</taxon>
    </lineage>
</organism>
<keyword evidence="1" id="KW-0143">Chaperone</keyword>